<dbReference type="PROSITE" id="PS50893">
    <property type="entry name" value="ABC_TRANSPORTER_2"/>
    <property type="match status" value="1"/>
</dbReference>
<dbReference type="GO" id="GO:0016887">
    <property type="term" value="F:ATP hydrolysis activity"/>
    <property type="evidence" value="ECO:0007669"/>
    <property type="project" value="InterPro"/>
</dbReference>
<protein>
    <submittedName>
        <fullName evidence="6">ABC superfamily ATP binding cassette transporter, ABC protein</fullName>
    </submittedName>
</protein>
<dbReference type="SUPFAM" id="SSF52540">
    <property type="entry name" value="P-loop containing nucleoside triphosphate hydrolases"/>
    <property type="match status" value="1"/>
</dbReference>
<keyword evidence="3" id="KW-0547">Nucleotide-binding</keyword>
<dbReference type="AlphaFoldDB" id="A0A0R2B8Q7"/>
<dbReference type="InterPro" id="IPR050763">
    <property type="entry name" value="ABC_transporter_ATP-binding"/>
</dbReference>
<reference evidence="6 7" key="1">
    <citation type="journal article" date="2015" name="Genome Announc.">
        <title>Expanding the biotechnology potential of lactobacilli through comparative genomics of 213 strains and associated genera.</title>
        <authorList>
            <person name="Sun Z."/>
            <person name="Harris H.M."/>
            <person name="McCann A."/>
            <person name="Guo C."/>
            <person name="Argimon S."/>
            <person name="Zhang W."/>
            <person name="Yang X."/>
            <person name="Jeffery I.B."/>
            <person name="Cooney J.C."/>
            <person name="Kagawa T.F."/>
            <person name="Liu W."/>
            <person name="Song Y."/>
            <person name="Salvetti E."/>
            <person name="Wrobel A."/>
            <person name="Rasinkangas P."/>
            <person name="Parkhill J."/>
            <person name="Rea M.C."/>
            <person name="O'Sullivan O."/>
            <person name="Ritari J."/>
            <person name="Douillard F.P."/>
            <person name="Paul Ross R."/>
            <person name="Yang R."/>
            <person name="Briner A.E."/>
            <person name="Felis G.E."/>
            <person name="de Vos W.M."/>
            <person name="Barrangou R."/>
            <person name="Klaenhammer T.R."/>
            <person name="Caufield P.W."/>
            <person name="Cui Y."/>
            <person name="Zhang H."/>
            <person name="O'Toole P.W."/>
        </authorList>
    </citation>
    <scope>NUCLEOTIDE SEQUENCE [LARGE SCALE GENOMIC DNA]</scope>
    <source>
        <strain evidence="6 7">DSM 23927</strain>
    </source>
</reference>
<evidence type="ECO:0000256" key="4">
    <source>
        <dbReference type="ARBA" id="ARBA00022840"/>
    </source>
</evidence>
<keyword evidence="7" id="KW-1185">Reference proteome</keyword>
<evidence type="ECO:0000256" key="3">
    <source>
        <dbReference type="ARBA" id="ARBA00022741"/>
    </source>
</evidence>
<keyword evidence="4" id="KW-0067">ATP-binding</keyword>
<evidence type="ECO:0000313" key="6">
    <source>
        <dbReference type="EMBL" id="KRM71964.1"/>
    </source>
</evidence>
<accession>A0A0R2B8Q7</accession>
<dbReference type="InterPro" id="IPR017871">
    <property type="entry name" value="ABC_transporter-like_CS"/>
</dbReference>
<dbReference type="InterPro" id="IPR027417">
    <property type="entry name" value="P-loop_NTPase"/>
</dbReference>
<dbReference type="PROSITE" id="PS00211">
    <property type="entry name" value="ABC_TRANSPORTER_1"/>
    <property type="match status" value="1"/>
</dbReference>
<dbReference type="Gene3D" id="3.40.50.300">
    <property type="entry name" value="P-loop containing nucleotide triphosphate hydrolases"/>
    <property type="match status" value="1"/>
</dbReference>
<proteinExistence type="inferred from homology"/>
<evidence type="ECO:0000313" key="7">
    <source>
        <dbReference type="Proteomes" id="UP000051672"/>
    </source>
</evidence>
<gene>
    <name evidence="6" type="ORF">FC34_GL000945</name>
</gene>
<dbReference type="EMBL" id="AYZQ01000002">
    <property type="protein sequence ID" value="KRM71964.1"/>
    <property type="molecule type" value="Genomic_DNA"/>
</dbReference>
<dbReference type="CDD" id="cd03230">
    <property type="entry name" value="ABC_DR_subfamily_A"/>
    <property type="match status" value="1"/>
</dbReference>
<dbReference type="PANTHER" id="PTHR42711:SF5">
    <property type="entry name" value="ABC TRANSPORTER ATP-BINDING PROTEIN NATA"/>
    <property type="match status" value="1"/>
</dbReference>
<dbReference type="PATRIC" id="fig|1423727.3.peg.950"/>
<comment type="caution">
    <text evidence="6">The sequence shown here is derived from an EMBL/GenBank/DDBJ whole genome shotgun (WGS) entry which is preliminary data.</text>
</comment>
<dbReference type="STRING" id="1423727.FC34_GL000945"/>
<name>A0A0R2B8Q7_9LACO</name>
<dbReference type="GO" id="GO:0005524">
    <property type="term" value="F:ATP binding"/>
    <property type="evidence" value="ECO:0007669"/>
    <property type="project" value="UniProtKB-KW"/>
</dbReference>
<dbReference type="PANTHER" id="PTHR42711">
    <property type="entry name" value="ABC TRANSPORTER ATP-BINDING PROTEIN"/>
    <property type="match status" value="1"/>
</dbReference>
<organism evidence="6 7">
    <name type="scientific">Lacticaseibacillus brantae DSM 23927</name>
    <dbReference type="NCBI Taxonomy" id="1423727"/>
    <lineage>
        <taxon>Bacteria</taxon>
        <taxon>Bacillati</taxon>
        <taxon>Bacillota</taxon>
        <taxon>Bacilli</taxon>
        <taxon>Lactobacillales</taxon>
        <taxon>Lactobacillaceae</taxon>
        <taxon>Lacticaseibacillus</taxon>
    </lineage>
</organism>
<keyword evidence="2" id="KW-0813">Transport</keyword>
<evidence type="ECO:0000256" key="2">
    <source>
        <dbReference type="ARBA" id="ARBA00022448"/>
    </source>
</evidence>
<sequence length="296" mass="31918">MEVSGLTKNFGQFHALKGISFEVQPGEVFGYIGPNGAGKSTTIRTLLGILKPTAGTAQIFGQDAWRDAVAIHRRLAYVPGDVYLWPNLTGGEMIDLLLKLGGQKHSAETDELIERFELDPSKKSRTYSKGNRQKVALIAAFSSQPELLILDEPTSGLDPLNEATFQAVLGEFKANGGSTLLSSHILSEVERLADRIAILRDGQIIETGTLAEMRHLTATTVTVKTIQPLPDLSKVAGVTGLQASGHHAAFQVSGDALAQVTALLAQAQPESLTAEPPTLEDLFLHYYREKPVNAHD</sequence>
<evidence type="ECO:0000256" key="1">
    <source>
        <dbReference type="ARBA" id="ARBA00005417"/>
    </source>
</evidence>
<dbReference type="Pfam" id="PF00005">
    <property type="entry name" value="ABC_tran"/>
    <property type="match status" value="1"/>
</dbReference>
<evidence type="ECO:0000259" key="5">
    <source>
        <dbReference type="PROSITE" id="PS50893"/>
    </source>
</evidence>
<dbReference type="SMART" id="SM00382">
    <property type="entry name" value="AAA"/>
    <property type="match status" value="1"/>
</dbReference>
<comment type="similarity">
    <text evidence="1">Belongs to the ABC transporter superfamily.</text>
</comment>
<dbReference type="InterPro" id="IPR003439">
    <property type="entry name" value="ABC_transporter-like_ATP-bd"/>
</dbReference>
<dbReference type="Proteomes" id="UP000051672">
    <property type="component" value="Unassembled WGS sequence"/>
</dbReference>
<dbReference type="InterPro" id="IPR003593">
    <property type="entry name" value="AAA+_ATPase"/>
</dbReference>
<feature type="domain" description="ABC transporter" evidence="5">
    <location>
        <begin position="1"/>
        <end position="226"/>
    </location>
</feature>